<dbReference type="RefSeq" id="WP_339393596.1">
    <property type="nucleotide sequence ID" value="NZ_BAAAAF010000014.1"/>
</dbReference>
<protein>
    <submittedName>
        <fullName evidence="1">Uncharacterized protein</fullName>
    </submittedName>
</protein>
<sequence length="119" mass="13068">MTNIKEITIEEVAEIVCSARGWRASGRSDSGVWLDVESGDLIAGPLWEPSQKSREIPLAEGYDIEAAFADSNAAETKLLNALSQVLAETVNEWKARYAEARSEHTSRVARSDMEAGEAW</sequence>
<proteinExistence type="predicted"/>
<dbReference type="EMBL" id="BAAAAF010000014">
    <property type="protein sequence ID" value="GAA0036915.1"/>
    <property type="molecule type" value="Genomic_DNA"/>
</dbReference>
<keyword evidence="2" id="KW-1185">Reference proteome</keyword>
<accession>A0ABN0SRS5</accession>
<organism evidence="1 2">
    <name type="scientific">Brevibacterium metallidurans</name>
    <dbReference type="NCBI Taxonomy" id="1482676"/>
    <lineage>
        <taxon>Bacteria</taxon>
        <taxon>Bacillati</taxon>
        <taxon>Actinomycetota</taxon>
        <taxon>Actinomycetes</taxon>
        <taxon>Micrococcales</taxon>
        <taxon>Brevibacteriaceae</taxon>
        <taxon>Brevibacterium</taxon>
    </lineage>
</organism>
<dbReference type="Proteomes" id="UP001498238">
    <property type="component" value="Unassembled WGS sequence"/>
</dbReference>
<reference evidence="1 2" key="1">
    <citation type="submission" date="2024-01" db="EMBL/GenBank/DDBJ databases">
        <title>Characterization of antibiotic resistant novel bacterial strains and their environmental applications.</title>
        <authorList>
            <person name="Manzoor S."/>
            <person name="Abbas S."/>
            <person name="Arshad M."/>
            <person name="Ahmed I."/>
        </authorList>
    </citation>
    <scope>NUCLEOTIDE SEQUENCE [LARGE SCALE GENOMIC DNA]</scope>
    <source>
        <strain evidence="1 2">NCCP-602</strain>
    </source>
</reference>
<comment type="caution">
    <text evidence="1">The sequence shown here is derived from an EMBL/GenBank/DDBJ whole genome shotgun (WGS) entry which is preliminary data.</text>
</comment>
<gene>
    <name evidence="1" type="ORF">NCCP602_28760</name>
</gene>
<evidence type="ECO:0000313" key="1">
    <source>
        <dbReference type="EMBL" id="GAA0036915.1"/>
    </source>
</evidence>
<name>A0ABN0SRS5_9MICO</name>
<evidence type="ECO:0000313" key="2">
    <source>
        <dbReference type="Proteomes" id="UP001498238"/>
    </source>
</evidence>